<feature type="compositionally biased region" description="Low complexity" evidence="1">
    <location>
        <begin position="26"/>
        <end position="37"/>
    </location>
</feature>
<name>A0A7Y9THE4_9BACT</name>
<evidence type="ECO:0000256" key="2">
    <source>
        <dbReference type="SAM" id="SignalP"/>
    </source>
</evidence>
<protein>
    <submittedName>
        <fullName evidence="4">Putative membrane protein</fullName>
    </submittedName>
</protein>
<dbReference type="InterPro" id="IPR012347">
    <property type="entry name" value="Ferritin-like"/>
</dbReference>
<evidence type="ECO:0000313" key="5">
    <source>
        <dbReference type="Proteomes" id="UP000589520"/>
    </source>
</evidence>
<feature type="domain" description="DUF4142" evidence="3">
    <location>
        <begin position="63"/>
        <end position="198"/>
    </location>
</feature>
<evidence type="ECO:0000259" key="3">
    <source>
        <dbReference type="Pfam" id="PF13628"/>
    </source>
</evidence>
<dbReference type="Pfam" id="PF13628">
    <property type="entry name" value="DUF4142"/>
    <property type="match status" value="1"/>
</dbReference>
<accession>A0A7Y9THE4</accession>
<keyword evidence="2" id="KW-0732">Signal</keyword>
<evidence type="ECO:0000313" key="4">
    <source>
        <dbReference type="EMBL" id="NYF80439.1"/>
    </source>
</evidence>
<dbReference type="PANTHER" id="PTHR38593:SF1">
    <property type="entry name" value="BLR2558 PROTEIN"/>
    <property type="match status" value="1"/>
</dbReference>
<comment type="caution">
    <text evidence="4">The sequence shown here is derived from an EMBL/GenBank/DDBJ whole genome shotgun (WGS) entry which is preliminary data.</text>
</comment>
<evidence type="ECO:0000256" key="1">
    <source>
        <dbReference type="SAM" id="MobiDB-lite"/>
    </source>
</evidence>
<sequence length="221" mass="23663">MNLNRVRIVLLYTVTLATPSLVVAQMGSPNQPQQQPGGTPGGAGMAGAMTASPGGSTENQRMTDKIFMHKAIEGGMAEVQFGQLAVQKAGNDDVKALGQTMVNDHTTLNNDMKAIADSMGVRLPKKLSKQDQAENDKLTGLSGPDFDREYLAYIDKDHHKDLGDFRVEAASVTDPALKDAVDKGQKVIWQHTKMVDKLAEANGVPVERHGGHATPPTPPVQ</sequence>
<feature type="compositionally biased region" description="Low complexity" evidence="1">
    <location>
        <begin position="46"/>
        <end position="57"/>
    </location>
</feature>
<organism evidence="4 5">
    <name type="scientific">Granulicella arctica</name>
    <dbReference type="NCBI Taxonomy" id="940613"/>
    <lineage>
        <taxon>Bacteria</taxon>
        <taxon>Pseudomonadati</taxon>
        <taxon>Acidobacteriota</taxon>
        <taxon>Terriglobia</taxon>
        <taxon>Terriglobales</taxon>
        <taxon>Acidobacteriaceae</taxon>
        <taxon>Granulicella</taxon>
    </lineage>
</organism>
<dbReference type="PANTHER" id="PTHR38593">
    <property type="entry name" value="BLR2558 PROTEIN"/>
    <property type="match status" value="1"/>
</dbReference>
<dbReference type="AlphaFoldDB" id="A0A7Y9THE4"/>
<feature type="signal peptide" evidence="2">
    <location>
        <begin position="1"/>
        <end position="24"/>
    </location>
</feature>
<feature type="region of interest" description="Disordered" evidence="1">
    <location>
        <begin position="26"/>
        <end position="59"/>
    </location>
</feature>
<reference evidence="4 5" key="1">
    <citation type="submission" date="2020-07" db="EMBL/GenBank/DDBJ databases">
        <title>Genomic Encyclopedia of Type Strains, Phase IV (KMG-V): Genome sequencing to study the core and pangenomes of soil and plant-associated prokaryotes.</title>
        <authorList>
            <person name="Whitman W."/>
        </authorList>
    </citation>
    <scope>NUCLEOTIDE SEQUENCE [LARGE SCALE GENOMIC DNA]</scope>
    <source>
        <strain evidence="4 5">X4EP2</strain>
    </source>
</reference>
<dbReference type="RefSeq" id="WP_179491831.1">
    <property type="nucleotide sequence ID" value="NZ_JACCCW010000002.1"/>
</dbReference>
<proteinExistence type="predicted"/>
<dbReference type="Proteomes" id="UP000589520">
    <property type="component" value="Unassembled WGS sequence"/>
</dbReference>
<dbReference type="Gene3D" id="1.20.1260.10">
    <property type="match status" value="1"/>
</dbReference>
<gene>
    <name evidence="4" type="ORF">HDF17_002759</name>
</gene>
<feature type="region of interest" description="Disordered" evidence="1">
    <location>
        <begin position="201"/>
        <end position="221"/>
    </location>
</feature>
<feature type="chain" id="PRO_5031190692" evidence="2">
    <location>
        <begin position="25"/>
        <end position="221"/>
    </location>
</feature>
<dbReference type="InterPro" id="IPR025419">
    <property type="entry name" value="DUF4142"/>
</dbReference>
<dbReference type="EMBL" id="JACCCW010000002">
    <property type="protein sequence ID" value="NYF80439.1"/>
    <property type="molecule type" value="Genomic_DNA"/>
</dbReference>
<keyword evidence="5" id="KW-1185">Reference proteome</keyword>